<evidence type="ECO:0000313" key="1">
    <source>
        <dbReference type="EMBL" id="CAF4075024.1"/>
    </source>
</evidence>
<comment type="caution">
    <text evidence="1">The sequence shown here is derived from an EMBL/GenBank/DDBJ whole genome shotgun (WGS) entry which is preliminary data.</text>
</comment>
<organism evidence="1 2">
    <name type="scientific">Rotaria sordida</name>
    <dbReference type="NCBI Taxonomy" id="392033"/>
    <lineage>
        <taxon>Eukaryota</taxon>
        <taxon>Metazoa</taxon>
        <taxon>Spiralia</taxon>
        <taxon>Gnathifera</taxon>
        <taxon>Rotifera</taxon>
        <taxon>Eurotatoria</taxon>
        <taxon>Bdelloidea</taxon>
        <taxon>Philodinida</taxon>
        <taxon>Philodinidae</taxon>
        <taxon>Rotaria</taxon>
    </lineage>
</organism>
<proteinExistence type="predicted"/>
<protein>
    <submittedName>
        <fullName evidence="1">Uncharacterized protein</fullName>
    </submittedName>
</protein>
<reference evidence="1" key="1">
    <citation type="submission" date="2021-02" db="EMBL/GenBank/DDBJ databases">
        <authorList>
            <person name="Nowell W R."/>
        </authorList>
    </citation>
    <scope>NUCLEOTIDE SEQUENCE</scope>
</reference>
<gene>
    <name evidence="1" type="ORF">FNK824_LOCUS30028</name>
</gene>
<sequence>KTQIQLLINLCPRMQYFEVDCMSNTDLKKFMTFILINQMTHIPNLRFLSLNVPNANENMIKNIAMTIELETIISNYKIQRIGNKFFLHWKLMQ</sequence>
<dbReference type="EMBL" id="CAJOBE010009009">
    <property type="protein sequence ID" value="CAF4075024.1"/>
    <property type="molecule type" value="Genomic_DNA"/>
</dbReference>
<accession>A0A819T920</accession>
<feature type="non-terminal residue" evidence="1">
    <location>
        <position position="1"/>
    </location>
</feature>
<dbReference type="Proteomes" id="UP000663874">
    <property type="component" value="Unassembled WGS sequence"/>
</dbReference>
<evidence type="ECO:0000313" key="2">
    <source>
        <dbReference type="Proteomes" id="UP000663874"/>
    </source>
</evidence>
<dbReference type="AlphaFoldDB" id="A0A819T920"/>
<name>A0A819T920_9BILA</name>